<feature type="chain" id="PRO_5016838639" evidence="2">
    <location>
        <begin position="19"/>
        <end position="271"/>
    </location>
</feature>
<name>A0A381F651_9FLAO</name>
<dbReference type="NCBIfam" id="TIGR04183">
    <property type="entry name" value="Por_Secre_tail"/>
    <property type="match status" value="1"/>
</dbReference>
<evidence type="ECO:0000313" key="6">
    <source>
        <dbReference type="Proteomes" id="UP000185725"/>
    </source>
</evidence>
<accession>A0A381F651</accession>
<dbReference type="Gene3D" id="2.60.120.260">
    <property type="entry name" value="Galactose-binding domain-like"/>
    <property type="match status" value="1"/>
</dbReference>
<dbReference type="Proteomes" id="UP000185725">
    <property type="component" value="Unassembled WGS sequence"/>
</dbReference>
<evidence type="ECO:0000259" key="3">
    <source>
        <dbReference type="Pfam" id="PF18962"/>
    </source>
</evidence>
<dbReference type="Proteomes" id="UP000255231">
    <property type="component" value="Unassembled WGS sequence"/>
</dbReference>
<evidence type="ECO:0000256" key="2">
    <source>
        <dbReference type="SAM" id="SignalP"/>
    </source>
</evidence>
<dbReference type="Pfam" id="PF18962">
    <property type="entry name" value="Por_Secre_tail"/>
    <property type="match status" value="1"/>
</dbReference>
<dbReference type="EMBL" id="UFVS01000001">
    <property type="protein sequence ID" value="SUX41973.1"/>
    <property type="molecule type" value="Genomic_DNA"/>
</dbReference>
<feature type="domain" description="Secretion system C-terminal sorting" evidence="3">
    <location>
        <begin position="202"/>
        <end position="270"/>
    </location>
</feature>
<evidence type="ECO:0000313" key="5">
    <source>
        <dbReference type="EMBL" id="SUX41973.1"/>
    </source>
</evidence>
<protein>
    <submittedName>
        <fullName evidence="4 5">Por secretion system C-terminal sorting domain</fullName>
    </submittedName>
</protein>
<reference evidence="5 7" key="2">
    <citation type="submission" date="2018-06" db="EMBL/GenBank/DDBJ databases">
        <authorList>
            <consortium name="Pathogen Informatics"/>
            <person name="Doyle S."/>
        </authorList>
    </citation>
    <scope>NUCLEOTIDE SEQUENCE [LARGE SCALE GENOMIC DNA]</scope>
    <source>
        <strain evidence="5 7">NCTC13560</strain>
    </source>
</reference>
<dbReference type="AlphaFoldDB" id="A0A381F651"/>
<dbReference type="EMBL" id="FTMF01000009">
    <property type="protein sequence ID" value="SIQ87369.1"/>
    <property type="molecule type" value="Genomic_DNA"/>
</dbReference>
<gene>
    <name evidence="5" type="ORF">NCTC13560_00785</name>
    <name evidence="4" type="ORF">SAMN05421682_109152</name>
</gene>
<evidence type="ECO:0000313" key="4">
    <source>
        <dbReference type="EMBL" id="SIQ87369.1"/>
    </source>
</evidence>
<evidence type="ECO:0000256" key="1">
    <source>
        <dbReference type="ARBA" id="ARBA00022729"/>
    </source>
</evidence>
<dbReference type="KEGG" id="cil:EG358_00930"/>
<keyword evidence="6" id="KW-1185">Reference proteome</keyword>
<keyword evidence="1 2" id="KW-0732">Signal</keyword>
<evidence type="ECO:0000313" key="7">
    <source>
        <dbReference type="Proteomes" id="UP000255231"/>
    </source>
</evidence>
<reference evidence="4 6" key="1">
    <citation type="submission" date="2017-01" db="EMBL/GenBank/DDBJ databases">
        <authorList>
            <person name="Varghese N."/>
            <person name="Submissions S."/>
        </authorList>
    </citation>
    <scope>NUCLEOTIDE SEQUENCE [LARGE SCALE GENOMIC DNA]</scope>
    <source>
        <strain evidence="4 6">ATCC 27950</strain>
    </source>
</reference>
<sequence length="271" mass="28864">MKKIYSILSILLTSLLVAQTTIYSEDFGTPTATTLLTAYSGYQNSSPIMYSGTADVRTSSPSVGYAGASGSGCVFLGEVTTTSGNPAKTLMIEGINTSNYMGISMTLGHQKSTNASSNELTIEVSANGTTWTPLTYTRPTGSGTSNWILISPTGIIPATTNLRIRLTNVLDSNVGFRIDDIKLTGTAGTLATNENNKKGFNIYPTSVSNGKIFITSSKNSDKKVKIFDQTGRLLISKTVKSEVNVSELPKGIYILNVEENEAAVSKKVLIK</sequence>
<dbReference type="GeneID" id="303672246"/>
<feature type="signal peptide" evidence="2">
    <location>
        <begin position="1"/>
        <end position="18"/>
    </location>
</feature>
<dbReference type="InterPro" id="IPR026444">
    <property type="entry name" value="Secre_tail"/>
</dbReference>
<dbReference type="RefSeq" id="WP_076561475.1">
    <property type="nucleotide sequence ID" value="NZ_CP033929.1"/>
</dbReference>
<proteinExistence type="predicted"/>
<dbReference type="OrthoDB" id="1465721at2"/>
<organism evidence="5 7">
    <name type="scientific">Chryseobacterium indoltheticum</name>
    <dbReference type="NCBI Taxonomy" id="254"/>
    <lineage>
        <taxon>Bacteria</taxon>
        <taxon>Pseudomonadati</taxon>
        <taxon>Bacteroidota</taxon>
        <taxon>Flavobacteriia</taxon>
        <taxon>Flavobacteriales</taxon>
        <taxon>Weeksellaceae</taxon>
        <taxon>Chryseobacterium group</taxon>
        <taxon>Chryseobacterium</taxon>
    </lineage>
</organism>